<dbReference type="EMBL" id="JACHEK010000011">
    <property type="protein sequence ID" value="MBB6146854.1"/>
    <property type="molecule type" value="Genomic_DNA"/>
</dbReference>
<accession>A0A841K985</accession>
<gene>
    <name evidence="1" type="ORF">HNQ77_004835</name>
</gene>
<reference evidence="1 2" key="1">
    <citation type="submission" date="2020-08" db="EMBL/GenBank/DDBJ databases">
        <title>Genomic Encyclopedia of Type Strains, Phase IV (KMG-IV): sequencing the most valuable type-strain genomes for metagenomic binning, comparative biology and taxonomic classification.</title>
        <authorList>
            <person name="Goeker M."/>
        </authorList>
    </citation>
    <scope>NUCLEOTIDE SEQUENCE [LARGE SCALE GENOMIC DNA]</scope>
    <source>
        <strain evidence="1 2">DSM 103733</strain>
    </source>
</reference>
<name>A0A841K985_9BACT</name>
<evidence type="ECO:0000313" key="1">
    <source>
        <dbReference type="EMBL" id="MBB6146854.1"/>
    </source>
</evidence>
<protein>
    <submittedName>
        <fullName evidence="1">Uncharacterized protein</fullName>
    </submittedName>
</protein>
<dbReference type="Proteomes" id="UP000538666">
    <property type="component" value="Unassembled WGS sequence"/>
</dbReference>
<dbReference type="AlphaFoldDB" id="A0A841K985"/>
<organism evidence="1 2">
    <name type="scientific">Silvibacterium bohemicum</name>
    <dbReference type="NCBI Taxonomy" id="1577686"/>
    <lineage>
        <taxon>Bacteria</taxon>
        <taxon>Pseudomonadati</taxon>
        <taxon>Acidobacteriota</taxon>
        <taxon>Terriglobia</taxon>
        <taxon>Terriglobales</taxon>
        <taxon>Acidobacteriaceae</taxon>
        <taxon>Silvibacterium</taxon>
    </lineage>
</organism>
<dbReference type="OrthoDB" id="9797435at2"/>
<keyword evidence="2" id="KW-1185">Reference proteome</keyword>
<sequence>MSDTKKPAAKVTLYPVTAAIWRNQNPSGVFYSVTFERSFKDDAGKWQSASTFNANDLLLLAKVADQAHSEIFKLRAKDRQADQTDEDAA</sequence>
<dbReference type="RefSeq" id="WP_050061282.1">
    <property type="nucleotide sequence ID" value="NZ_JACHEK010000011.1"/>
</dbReference>
<comment type="caution">
    <text evidence="1">The sequence shown here is derived from an EMBL/GenBank/DDBJ whole genome shotgun (WGS) entry which is preliminary data.</text>
</comment>
<proteinExistence type="predicted"/>
<evidence type="ECO:0000313" key="2">
    <source>
        <dbReference type="Proteomes" id="UP000538666"/>
    </source>
</evidence>